<feature type="chain" id="PRO_5010245214" evidence="13">
    <location>
        <begin position="34"/>
        <end position="737"/>
    </location>
</feature>
<keyword evidence="9 11" id="KW-0472">Membrane</keyword>
<evidence type="ECO:0000256" key="1">
    <source>
        <dbReference type="ARBA" id="ARBA00004571"/>
    </source>
</evidence>
<keyword evidence="7" id="KW-0406">Ion transport</keyword>
<keyword evidence="13" id="KW-0732">Signal</keyword>
<evidence type="ECO:0000313" key="16">
    <source>
        <dbReference type="EMBL" id="SDG11709.1"/>
    </source>
</evidence>
<dbReference type="InterPro" id="IPR012910">
    <property type="entry name" value="Plug_dom"/>
</dbReference>
<evidence type="ECO:0000259" key="14">
    <source>
        <dbReference type="Pfam" id="PF00593"/>
    </source>
</evidence>
<keyword evidence="3 11" id="KW-1134">Transmembrane beta strand</keyword>
<dbReference type="InterPro" id="IPR000531">
    <property type="entry name" value="Beta-barrel_TonB"/>
</dbReference>
<dbReference type="Pfam" id="PF00593">
    <property type="entry name" value="TonB_dep_Rec_b-barrel"/>
    <property type="match status" value="1"/>
</dbReference>
<dbReference type="Gene3D" id="2.40.170.20">
    <property type="entry name" value="TonB-dependent receptor, beta-barrel domain"/>
    <property type="match status" value="1"/>
</dbReference>
<evidence type="ECO:0000256" key="2">
    <source>
        <dbReference type="ARBA" id="ARBA00022448"/>
    </source>
</evidence>
<feature type="domain" description="TonB-dependent receptor-like beta-barrel" evidence="14">
    <location>
        <begin position="262"/>
        <end position="696"/>
    </location>
</feature>
<dbReference type="Pfam" id="PF07715">
    <property type="entry name" value="Plug"/>
    <property type="match status" value="1"/>
</dbReference>
<dbReference type="SUPFAM" id="SSF56935">
    <property type="entry name" value="Porins"/>
    <property type="match status" value="1"/>
</dbReference>
<keyword evidence="2 11" id="KW-0813">Transport</keyword>
<evidence type="ECO:0000256" key="5">
    <source>
        <dbReference type="ARBA" id="ARBA00022692"/>
    </source>
</evidence>
<evidence type="ECO:0000256" key="12">
    <source>
        <dbReference type="RuleBase" id="RU003357"/>
    </source>
</evidence>
<dbReference type="GO" id="GO:0006826">
    <property type="term" value="P:iron ion transport"/>
    <property type="evidence" value="ECO:0007669"/>
    <property type="project" value="UniProtKB-KW"/>
</dbReference>
<evidence type="ECO:0000256" key="10">
    <source>
        <dbReference type="ARBA" id="ARBA00023237"/>
    </source>
</evidence>
<evidence type="ECO:0000256" key="7">
    <source>
        <dbReference type="ARBA" id="ARBA00023065"/>
    </source>
</evidence>
<dbReference type="GO" id="GO:0009279">
    <property type="term" value="C:cell outer membrane"/>
    <property type="evidence" value="ECO:0007669"/>
    <property type="project" value="UniProtKB-SubCell"/>
</dbReference>
<dbReference type="Proteomes" id="UP000183812">
    <property type="component" value="Unassembled WGS sequence"/>
</dbReference>
<evidence type="ECO:0000313" key="17">
    <source>
        <dbReference type="Proteomes" id="UP000183812"/>
    </source>
</evidence>
<keyword evidence="5 11" id="KW-0812">Transmembrane</keyword>
<dbReference type="InterPro" id="IPR036942">
    <property type="entry name" value="Beta-barrel_TonB_sf"/>
</dbReference>
<name>A0A1G7RND4_RHOCA</name>
<evidence type="ECO:0000259" key="15">
    <source>
        <dbReference type="Pfam" id="PF07715"/>
    </source>
</evidence>
<dbReference type="PANTHER" id="PTHR32552:SF81">
    <property type="entry name" value="TONB-DEPENDENT OUTER MEMBRANE RECEPTOR"/>
    <property type="match status" value="1"/>
</dbReference>
<dbReference type="OrthoDB" id="7313036at2"/>
<evidence type="ECO:0000256" key="9">
    <source>
        <dbReference type="ARBA" id="ARBA00023136"/>
    </source>
</evidence>
<proteinExistence type="inferred from homology"/>
<dbReference type="AlphaFoldDB" id="A0A1G7RND4"/>
<comment type="subcellular location">
    <subcellularLocation>
        <location evidence="1 11">Cell outer membrane</location>
        <topology evidence="1 11">Multi-pass membrane protein</topology>
    </subcellularLocation>
</comment>
<protein>
    <submittedName>
        <fullName evidence="16">Iron complex outermembrane recepter protein</fullName>
    </submittedName>
</protein>
<comment type="similarity">
    <text evidence="11 12">Belongs to the TonB-dependent receptor family.</text>
</comment>
<accession>A0A1G7RND4</accession>
<keyword evidence="8 12" id="KW-0798">TonB box</keyword>
<keyword evidence="4" id="KW-0410">Iron transport</keyword>
<keyword evidence="6" id="KW-0408">Iron</keyword>
<organism evidence="16 17">
    <name type="scientific">Rhodobacter capsulatus</name>
    <name type="common">Rhodopseudomonas capsulata</name>
    <dbReference type="NCBI Taxonomy" id="1061"/>
    <lineage>
        <taxon>Bacteria</taxon>
        <taxon>Pseudomonadati</taxon>
        <taxon>Pseudomonadota</taxon>
        <taxon>Alphaproteobacteria</taxon>
        <taxon>Rhodobacterales</taxon>
        <taxon>Rhodobacter group</taxon>
        <taxon>Rhodobacter</taxon>
    </lineage>
</organism>
<dbReference type="InterPro" id="IPR039426">
    <property type="entry name" value="TonB-dep_rcpt-like"/>
</dbReference>
<feature type="domain" description="TonB-dependent receptor plug" evidence="15">
    <location>
        <begin position="53"/>
        <end position="161"/>
    </location>
</feature>
<evidence type="ECO:0000256" key="11">
    <source>
        <dbReference type="PROSITE-ProRule" id="PRU01360"/>
    </source>
</evidence>
<keyword evidence="10 11" id="KW-0998">Cell outer membrane</keyword>
<evidence type="ECO:0000256" key="4">
    <source>
        <dbReference type="ARBA" id="ARBA00022496"/>
    </source>
</evidence>
<dbReference type="EMBL" id="FNAY01000031">
    <property type="protein sequence ID" value="SDG11709.1"/>
    <property type="molecule type" value="Genomic_DNA"/>
</dbReference>
<dbReference type="CDD" id="cd01347">
    <property type="entry name" value="ligand_gated_channel"/>
    <property type="match status" value="1"/>
</dbReference>
<reference evidence="16 17" key="1">
    <citation type="submission" date="2016-10" db="EMBL/GenBank/DDBJ databases">
        <authorList>
            <person name="de Groot N.N."/>
        </authorList>
    </citation>
    <scope>NUCLEOTIDE SEQUENCE [LARGE SCALE GENOMIC DNA]</scope>
    <source>
        <strain evidence="17">DSM 938 / 37b4</strain>
    </source>
</reference>
<dbReference type="PANTHER" id="PTHR32552">
    <property type="entry name" value="FERRICHROME IRON RECEPTOR-RELATED"/>
    <property type="match status" value="1"/>
</dbReference>
<dbReference type="PROSITE" id="PS52016">
    <property type="entry name" value="TONB_DEPENDENT_REC_3"/>
    <property type="match status" value="1"/>
</dbReference>
<evidence type="ECO:0000256" key="8">
    <source>
        <dbReference type="ARBA" id="ARBA00023077"/>
    </source>
</evidence>
<gene>
    <name evidence="16" type="ORF">SAMN04244550_03443</name>
</gene>
<feature type="signal peptide" evidence="13">
    <location>
        <begin position="1"/>
        <end position="33"/>
    </location>
</feature>
<evidence type="ECO:0000256" key="13">
    <source>
        <dbReference type="SAM" id="SignalP"/>
    </source>
</evidence>
<evidence type="ECO:0000256" key="6">
    <source>
        <dbReference type="ARBA" id="ARBA00023004"/>
    </source>
</evidence>
<sequence>MTLPPRSFAAPLTRTTAIAAALICLQGAAPALAQELVELDEIVVTGSKRGEKLRDVPGSVAVVDAQKLAEEGVTDGATALREIPGAVMYSYGDRSNAFVTLRGVGPLLMPLSPDDSSVLTFVDGAPLMLEQSASSYLDLEQVEVLKGPQNTLFGRSPSGGAINLVPALPTDVFEGALTGEFGSDGLYRAETVLNLPIRPGVLSTRFALRQSGVNGYAANDAGPELGGNQVLAGRASVLYTPGDATRLLVTLAGENADTTPVYYTTQIGEADPLPARQGFASDDSQSRQLMAKVEQDFERFTFTSQTAFNDYSVENNYQGDQQLFSTVTGLPISDFSDIADNYMFWSKDQSRLTQEFRLSSLEGATIGWVAGAVVYRDKNRNTNSSNVSACGATQAGFKSYEQVTDGVAVFGDISLPLSERLTASAGLRLTHEDKDFSADFDSLGYDLLYPGMLARYSESGRLSDDFWTGKAALSYEWSPDLTTYASIARGYKSGGYGFYNTFMAFGVPRGTYAPSETISYEIGGRASLFEGRLDLSGAVFFNDMNDEQIMLYDYATLASANANLDARSQGVELDATWRLDDHWQLGTGLAYTRTEITDVPAAASVVNAGLEAGDRLPNTPEWAGRLDLGYRATAGEIGWKAADPDTEVYGKIGYSYMGARSFDAANLGKLAPVNLVSARLGMRWGNGEIYLFGENLLDERYLTVRQPYGLAAGTATPVYGVSHDRGRVIGVGMTVTF</sequence>
<dbReference type="RefSeq" id="WP_081348964.1">
    <property type="nucleotide sequence ID" value="NZ_CP119563.1"/>
</dbReference>
<evidence type="ECO:0000256" key="3">
    <source>
        <dbReference type="ARBA" id="ARBA00022452"/>
    </source>
</evidence>